<dbReference type="AlphaFoldDB" id="Q241B2"/>
<dbReference type="HOGENOM" id="CLU_2459703_0_0_1"/>
<dbReference type="KEGG" id="tet:TTHERM_00622720"/>
<evidence type="ECO:0000313" key="2">
    <source>
        <dbReference type="Proteomes" id="UP000009168"/>
    </source>
</evidence>
<organism evidence="1 2">
    <name type="scientific">Tetrahymena thermophila (strain SB210)</name>
    <dbReference type="NCBI Taxonomy" id="312017"/>
    <lineage>
        <taxon>Eukaryota</taxon>
        <taxon>Sar</taxon>
        <taxon>Alveolata</taxon>
        <taxon>Ciliophora</taxon>
        <taxon>Intramacronucleata</taxon>
        <taxon>Oligohymenophorea</taxon>
        <taxon>Hymenostomatida</taxon>
        <taxon>Tetrahymenina</taxon>
        <taxon>Tetrahymenidae</taxon>
        <taxon>Tetrahymena</taxon>
    </lineage>
</organism>
<reference evidence="2" key="1">
    <citation type="journal article" date="2006" name="PLoS Biol.">
        <title>Macronuclear genome sequence of the ciliate Tetrahymena thermophila, a model eukaryote.</title>
        <authorList>
            <person name="Eisen J.A."/>
            <person name="Coyne R.S."/>
            <person name="Wu M."/>
            <person name="Wu D."/>
            <person name="Thiagarajan M."/>
            <person name="Wortman J.R."/>
            <person name="Badger J.H."/>
            <person name="Ren Q."/>
            <person name="Amedeo P."/>
            <person name="Jones K.M."/>
            <person name="Tallon L.J."/>
            <person name="Delcher A.L."/>
            <person name="Salzberg S.L."/>
            <person name="Silva J.C."/>
            <person name="Haas B.J."/>
            <person name="Majoros W.H."/>
            <person name="Farzad M."/>
            <person name="Carlton J.M."/>
            <person name="Smith R.K. Jr."/>
            <person name="Garg J."/>
            <person name="Pearlman R.E."/>
            <person name="Karrer K.M."/>
            <person name="Sun L."/>
            <person name="Manning G."/>
            <person name="Elde N.C."/>
            <person name="Turkewitz A.P."/>
            <person name="Asai D.J."/>
            <person name="Wilkes D.E."/>
            <person name="Wang Y."/>
            <person name="Cai H."/>
            <person name="Collins K."/>
            <person name="Stewart B.A."/>
            <person name="Lee S.R."/>
            <person name="Wilamowska K."/>
            <person name="Weinberg Z."/>
            <person name="Ruzzo W.L."/>
            <person name="Wloga D."/>
            <person name="Gaertig J."/>
            <person name="Frankel J."/>
            <person name="Tsao C.-C."/>
            <person name="Gorovsky M.A."/>
            <person name="Keeling P.J."/>
            <person name="Waller R.F."/>
            <person name="Patron N.J."/>
            <person name="Cherry J.M."/>
            <person name="Stover N.A."/>
            <person name="Krieger C.J."/>
            <person name="del Toro C."/>
            <person name="Ryder H.F."/>
            <person name="Williamson S.C."/>
            <person name="Barbeau R.A."/>
            <person name="Hamilton E.P."/>
            <person name="Orias E."/>
        </authorList>
    </citation>
    <scope>NUCLEOTIDE SEQUENCE [LARGE SCALE GENOMIC DNA]</scope>
    <source>
        <strain evidence="2">SB210</strain>
    </source>
</reference>
<gene>
    <name evidence="1" type="ORF">TTHERM_00622720</name>
</gene>
<dbReference type="EMBL" id="GG662540">
    <property type="protein sequence ID" value="EAS02252.1"/>
    <property type="molecule type" value="Genomic_DNA"/>
</dbReference>
<dbReference type="GeneID" id="7841321"/>
<evidence type="ECO:0000313" key="1">
    <source>
        <dbReference type="EMBL" id="EAS02252.1"/>
    </source>
</evidence>
<dbReference type="Proteomes" id="UP000009168">
    <property type="component" value="Unassembled WGS sequence"/>
</dbReference>
<accession>Q241B2</accession>
<name>Q241B2_TETTS</name>
<dbReference type="RefSeq" id="XP_001022497.1">
    <property type="nucleotide sequence ID" value="XM_001022497.1"/>
</dbReference>
<protein>
    <submittedName>
        <fullName evidence="1">Uncharacterized protein</fullName>
    </submittedName>
</protein>
<sequence length="89" mass="10302">MKVLIEKIDVSSKTNKQFSQKSIKKKALIKCNACIENKLVSQQIKKQCKQYKSIYESIDQLIKMCKTIANLLLFSTIKQAEKDLYCLNI</sequence>
<dbReference type="InParanoid" id="Q241B2"/>
<proteinExistence type="predicted"/>
<keyword evidence="2" id="KW-1185">Reference proteome</keyword>